<evidence type="ECO:0000259" key="1">
    <source>
        <dbReference type="PROSITE" id="PS51746"/>
    </source>
</evidence>
<keyword evidence="3" id="KW-1185">Reference proteome</keyword>
<dbReference type="RefSeq" id="WP_141351249.1">
    <property type="nucleotide sequence ID" value="NZ_BJNV01000023.1"/>
</dbReference>
<dbReference type="PANTHER" id="PTHR47992">
    <property type="entry name" value="PROTEIN PHOSPHATASE"/>
    <property type="match status" value="1"/>
</dbReference>
<dbReference type="Pfam" id="PF13672">
    <property type="entry name" value="PP2C_2"/>
    <property type="match status" value="1"/>
</dbReference>
<proteinExistence type="predicted"/>
<dbReference type="PROSITE" id="PS51746">
    <property type="entry name" value="PPM_2"/>
    <property type="match status" value="1"/>
</dbReference>
<sequence>MLNPPLSSLSAPESVSAKKRYQAEACVAKHTGDRSEQQDRAAVFAHPTRKGTLMAVLADGMGGHSGGAMAAEQVILKAKQNFEAFAPASESPQDLLRSIIDEAHIVIKLTRFTSEQDPHSTAVVFMMQPDRADWAHCGDSRFYHFRRGELVTRSLDHSLVEELVRKGRLDAEGALRHPNRNVLLSCLGSEREPRVDLGHASPLAGGDAFLLCSDGLWAYITEQEMGHILDTQSPRDAASALIEMARQRARGGGDNISLAVVKLVEVSPRLRTEVARYGGLSG</sequence>
<dbReference type="InterPro" id="IPR001932">
    <property type="entry name" value="PPM-type_phosphatase-like_dom"/>
</dbReference>
<dbReference type="AlphaFoldDB" id="A0A4Y4CRS9"/>
<dbReference type="SMART" id="SM00332">
    <property type="entry name" value="PP2Cc"/>
    <property type="match status" value="1"/>
</dbReference>
<name>A0A4Y4CRS9_ZOORA</name>
<gene>
    <name evidence="2" type="primary">pppL</name>
    <name evidence="2" type="ORF">ZRA01_16940</name>
</gene>
<dbReference type="SUPFAM" id="SSF81606">
    <property type="entry name" value="PP2C-like"/>
    <property type="match status" value="1"/>
</dbReference>
<dbReference type="Gene3D" id="3.60.40.10">
    <property type="entry name" value="PPM-type phosphatase domain"/>
    <property type="match status" value="1"/>
</dbReference>
<evidence type="ECO:0000313" key="2">
    <source>
        <dbReference type="EMBL" id="GEC95621.1"/>
    </source>
</evidence>
<dbReference type="OrthoDB" id="9801841at2"/>
<dbReference type="SMART" id="SM00331">
    <property type="entry name" value="PP2C_SIG"/>
    <property type="match status" value="1"/>
</dbReference>
<feature type="domain" description="PPM-type phosphatase" evidence="1">
    <location>
        <begin position="24"/>
        <end position="263"/>
    </location>
</feature>
<dbReference type="InterPro" id="IPR036457">
    <property type="entry name" value="PPM-type-like_dom_sf"/>
</dbReference>
<dbReference type="GO" id="GO:0004722">
    <property type="term" value="F:protein serine/threonine phosphatase activity"/>
    <property type="evidence" value="ECO:0007669"/>
    <property type="project" value="InterPro"/>
</dbReference>
<protein>
    <submittedName>
        <fullName evidence="2">Protein phosphatase</fullName>
    </submittedName>
</protein>
<dbReference type="InterPro" id="IPR015655">
    <property type="entry name" value="PP2C"/>
</dbReference>
<reference evidence="2 3" key="1">
    <citation type="submission" date="2019-06" db="EMBL/GenBank/DDBJ databases">
        <title>Whole genome shotgun sequence of Zoogloea ramigera NBRC 15342.</title>
        <authorList>
            <person name="Hosoyama A."/>
            <person name="Uohara A."/>
            <person name="Ohji S."/>
            <person name="Ichikawa N."/>
        </authorList>
    </citation>
    <scope>NUCLEOTIDE SEQUENCE [LARGE SCALE GENOMIC DNA]</scope>
    <source>
        <strain evidence="2 3">NBRC 15342</strain>
    </source>
</reference>
<comment type="caution">
    <text evidence="2">The sequence shown here is derived from an EMBL/GenBank/DDBJ whole genome shotgun (WGS) entry which is preliminary data.</text>
</comment>
<organism evidence="2 3">
    <name type="scientific">Zoogloea ramigera</name>
    <dbReference type="NCBI Taxonomy" id="350"/>
    <lineage>
        <taxon>Bacteria</taxon>
        <taxon>Pseudomonadati</taxon>
        <taxon>Pseudomonadota</taxon>
        <taxon>Betaproteobacteria</taxon>
        <taxon>Rhodocyclales</taxon>
        <taxon>Zoogloeaceae</taxon>
        <taxon>Zoogloea</taxon>
    </lineage>
</organism>
<evidence type="ECO:0000313" key="3">
    <source>
        <dbReference type="Proteomes" id="UP000318422"/>
    </source>
</evidence>
<accession>A0A4Y4CRS9</accession>
<dbReference type="CDD" id="cd00143">
    <property type="entry name" value="PP2Cc"/>
    <property type="match status" value="1"/>
</dbReference>
<dbReference type="EMBL" id="BJNV01000023">
    <property type="protein sequence ID" value="GEC95621.1"/>
    <property type="molecule type" value="Genomic_DNA"/>
</dbReference>
<dbReference type="Proteomes" id="UP000318422">
    <property type="component" value="Unassembled WGS sequence"/>
</dbReference>